<dbReference type="SMART" id="SM00608">
    <property type="entry name" value="ACR"/>
    <property type="match status" value="1"/>
</dbReference>
<feature type="region of interest" description="Disordered" evidence="9">
    <location>
        <begin position="724"/>
        <end position="745"/>
    </location>
</feature>
<dbReference type="GO" id="GO:0007339">
    <property type="term" value="P:binding of sperm to zona pellucida"/>
    <property type="evidence" value="ECO:0007669"/>
    <property type="project" value="TreeGrafter"/>
</dbReference>
<dbReference type="Gene3D" id="4.10.70.10">
    <property type="entry name" value="Disintegrin domain"/>
    <property type="match status" value="1"/>
</dbReference>
<dbReference type="FunFam" id="4.10.70.10:FF:000001">
    <property type="entry name" value="Disintegrin and metalloproteinase domain-containing protein 22"/>
    <property type="match status" value="1"/>
</dbReference>
<evidence type="ECO:0000256" key="10">
    <source>
        <dbReference type="SAM" id="Phobius"/>
    </source>
</evidence>
<accession>A0A834DHI7</accession>
<dbReference type="PANTHER" id="PTHR11905">
    <property type="entry name" value="ADAM A DISINTEGRIN AND METALLOPROTEASE DOMAIN"/>
    <property type="match status" value="1"/>
</dbReference>
<dbReference type="GO" id="GO:0006508">
    <property type="term" value="P:proteolysis"/>
    <property type="evidence" value="ECO:0007669"/>
    <property type="project" value="InterPro"/>
</dbReference>
<dbReference type="InterPro" id="IPR006586">
    <property type="entry name" value="ADAM_Cys-rich"/>
</dbReference>
<dbReference type="PROSITE" id="PS50214">
    <property type="entry name" value="DISINTEGRIN_2"/>
    <property type="match status" value="1"/>
</dbReference>
<dbReference type="Pfam" id="PF08516">
    <property type="entry name" value="ADAM_CR"/>
    <property type="match status" value="1"/>
</dbReference>
<dbReference type="PROSITE" id="PS01186">
    <property type="entry name" value="EGF_2"/>
    <property type="match status" value="1"/>
</dbReference>
<keyword evidence="4 10" id="KW-0472">Membrane</keyword>
<evidence type="ECO:0000256" key="7">
    <source>
        <dbReference type="PROSITE-ProRule" id="PRU00076"/>
    </source>
</evidence>
<dbReference type="Pfam" id="PF01562">
    <property type="entry name" value="Pep_M12B_propep"/>
    <property type="match status" value="1"/>
</dbReference>
<dbReference type="Pfam" id="PF01421">
    <property type="entry name" value="Reprolysin"/>
    <property type="match status" value="1"/>
</dbReference>
<feature type="disulfide bond" evidence="8">
    <location>
        <begin position="340"/>
        <end position="345"/>
    </location>
</feature>
<comment type="subcellular location">
    <subcellularLocation>
        <location evidence="1">Membrane</location>
        <topology evidence="1">Single-pass membrane protein</topology>
    </subcellularLocation>
</comment>
<evidence type="ECO:0000256" key="5">
    <source>
        <dbReference type="ARBA" id="ARBA00023157"/>
    </source>
</evidence>
<dbReference type="InterPro" id="IPR024079">
    <property type="entry name" value="MetalloPept_cat_dom_sf"/>
</dbReference>
<dbReference type="PROSITE" id="PS50026">
    <property type="entry name" value="EGF_3"/>
    <property type="match status" value="1"/>
</dbReference>
<evidence type="ECO:0000313" key="16">
    <source>
        <dbReference type="Proteomes" id="UP000664940"/>
    </source>
</evidence>
<feature type="disulfide bond" evidence="6">
    <location>
        <begin position="455"/>
        <end position="475"/>
    </location>
</feature>
<evidence type="ECO:0000259" key="12">
    <source>
        <dbReference type="PROSITE" id="PS50026"/>
    </source>
</evidence>
<dbReference type="PANTHER" id="PTHR11905:SF26">
    <property type="entry name" value="A DISINTEGRIN AND METALLOPEPTIDASE DOMAIN 3"/>
    <property type="match status" value="1"/>
</dbReference>
<keyword evidence="2 10" id="KW-0812">Transmembrane</keyword>
<sequence length="745" mass="82567">MLFLLLILSDLGQLTSAGHYSEMSHLQITVPRKLGTNTNDGDASETHVTYAIKIDGETYTLHLEKQSFLDPHFLVYSYNKSGTLYPDSSFTKGHCYYQGYAAEIPKSAVTLSTCSGLRGLLQLENVSYGIEPLESAAMYEHILYQIKNNEIDFFSLQENDSTIQAANQPYKILVKSEKKSDFVPLKKTLKIQIIMDKALYDYMGSEVAVAVEKVVHIIGLINTMFSQLKVTFMLTSLELWSDENKILSDGDANEVLQRFVSWKEKFLFQRSRDMAFLLIYRNYSNYVGATYYGMVCDPKLAAGIALYPDRITSEAFSVVMAQLLAISLGITYDDIYRCYCPGATCIMDPQAIHSHGVKSFSSCSVDAFKHKVSQPELKCLQNQTASKLVIQGRQATCGNGVIETGEQCDCGFPETCTFKKCCDPTSCTLIGTAECGSGPCCDKNSCSIHPKGTICRISTDPCDFSEYCSGMSEFCVPDMKAADLEPCSNKTTYCFGGKCQEPDRYCMELFGKFAKGGDYLCLQEVNIHGDSFGNCRGLCPFRNTLCGKLVCHWMHTRIVVPLEAYDMQYTYYAGHVCISANMRNPTPETKTYVGDGTACGYEMFCHGRVCKPISNYNNPVTCNSTEKCHGHGICNTRGNCQCDYGYAPPRCLSSPSSPGGSVDDGFWLLSQGKLVNQPKRRSRAVAPKSGLLISVGIFLPFFILIAIFALKRDKIKFCVRGKTVSEGSTPDESSSDSNKSYTELK</sequence>
<feature type="domain" description="EGF-like" evidence="12">
    <location>
        <begin position="618"/>
        <end position="652"/>
    </location>
</feature>
<dbReference type="SMART" id="SM00050">
    <property type="entry name" value="DISIN"/>
    <property type="match status" value="1"/>
</dbReference>
<dbReference type="InterPro" id="IPR036436">
    <property type="entry name" value="Disintegrin_dom_sf"/>
</dbReference>
<dbReference type="Pfam" id="PF00200">
    <property type="entry name" value="Disintegrin"/>
    <property type="match status" value="1"/>
</dbReference>
<evidence type="ECO:0000256" key="9">
    <source>
        <dbReference type="SAM" id="MobiDB-lite"/>
    </source>
</evidence>
<dbReference type="InterPro" id="IPR034027">
    <property type="entry name" value="Reprolysin_adamalysin"/>
</dbReference>
<dbReference type="InterPro" id="IPR002870">
    <property type="entry name" value="Peptidase_M12B_N"/>
</dbReference>
<feature type="domain" description="Disintegrin" evidence="13">
    <location>
        <begin position="394"/>
        <end position="483"/>
    </location>
</feature>
<evidence type="ECO:0000256" key="11">
    <source>
        <dbReference type="SAM" id="SignalP"/>
    </source>
</evidence>
<evidence type="ECO:0000256" key="4">
    <source>
        <dbReference type="ARBA" id="ARBA00023136"/>
    </source>
</evidence>
<dbReference type="EMBL" id="JABVXQ010000012">
    <property type="protein sequence ID" value="KAF6083650.1"/>
    <property type="molecule type" value="Genomic_DNA"/>
</dbReference>
<keyword evidence="11" id="KW-0732">Signal</keyword>
<evidence type="ECO:0000256" key="1">
    <source>
        <dbReference type="ARBA" id="ARBA00004167"/>
    </source>
</evidence>
<dbReference type="Gene3D" id="3.40.390.10">
    <property type="entry name" value="Collagenase (Catalytic Domain)"/>
    <property type="match status" value="1"/>
</dbReference>
<evidence type="ECO:0000256" key="3">
    <source>
        <dbReference type="ARBA" id="ARBA00022989"/>
    </source>
</evidence>
<comment type="caution">
    <text evidence="15">The sequence shown here is derived from an EMBL/GenBank/DDBJ whole genome shotgun (WGS) entry which is preliminary data.</text>
</comment>
<organism evidence="15 16">
    <name type="scientific">Phyllostomus discolor</name>
    <name type="common">pale spear-nosed bat</name>
    <dbReference type="NCBI Taxonomy" id="89673"/>
    <lineage>
        <taxon>Eukaryota</taxon>
        <taxon>Metazoa</taxon>
        <taxon>Chordata</taxon>
        <taxon>Craniata</taxon>
        <taxon>Vertebrata</taxon>
        <taxon>Euteleostomi</taxon>
        <taxon>Mammalia</taxon>
        <taxon>Eutheria</taxon>
        <taxon>Laurasiatheria</taxon>
        <taxon>Chiroptera</taxon>
        <taxon>Yangochiroptera</taxon>
        <taxon>Phyllostomidae</taxon>
        <taxon>Phyllostominae</taxon>
        <taxon>Phyllostomus</taxon>
    </lineage>
</organism>
<comment type="caution">
    <text evidence="7">Lacks conserved residue(s) required for the propagation of feature annotation.</text>
</comment>
<dbReference type="SUPFAM" id="SSF57552">
    <property type="entry name" value="Blood coagulation inhibitor (disintegrin)"/>
    <property type="match status" value="1"/>
</dbReference>
<evidence type="ECO:0000259" key="14">
    <source>
        <dbReference type="PROSITE" id="PS50215"/>
    </source>
</evidence>
<feature type="disulfide bond" evidence="7">
    <location>
        <begin position="642"/>
        <end position="651"/>
    </location>
</feature>
<evidence type="ECO:0000256" key="2">
    <source>
        <dbReference type="ARBA" id="ARBA00022692"/>
    </source>
</evidence>
<dbReference type="GO" id="GO:0004222">
    <property type="term" value="F:metalloendopeptidase activity"/>
    <property type="evidence" value="ECO:0007669"/>
    <property type="project" value="InterPro"/>
</dbReference>
<keyword evidence="5 7" id="KW-1015">Disulfide bond</keyword>
<proteinExistence type="predicted"/>
<keyword evidence="7" id="KW-0245">EGF-like domain</keyword>
<evidence type="ECO:0000256" key="8">
    <source>
        <dbReference type="PROSITE-ProRule" id="PRU00276"/>
    </source>
</evidence>
<keyword evidence="3 10" id="KW-1133">Transmembrane helix</keyword>
<dbReference type="AlphaFoldDB" id="A0A834DHI7"/>
<dbReference type="GO" id="GO:0005886">
    <property type="term" value="C:plasma membrane"/>
    <property type="evidence" value="ECO:0007669"/>
    <property type="project" value="TreeGrafter"/>
</dbReference>
<protein>
    <recommendedName>
        <fullName evidence="17">A disintegrin and metallopeptidase domain 3-like</fullName>
    </recommendedName>
</protein>
<dbReference type="PROSITE" id="PS50215">
    <property type="entry name" value="ADAM_MEPRO"/>
    <property type="match status" value="1"/>
</dbReference>
<name>A0A834DHI7_9CHIR</name>
<feature type="chain" id="PRO_5032305935" description="A disintegrin and metallopeptidase domain 3-like" evidence="11">
    <location>
        <begin position="18"/>
        <end position="745"/>
    </location>
</feature>
<evidence type="ECO:0000313" key="15">
    <source>
        <dbReference type="EMBL" id="KAF6083650.1"/>
    </source>
</evidence>
<evidence type="ECO:0008006" key="17">
    <source>
        <dbReference type="Google" id="ProtNLM"/>
    </source>
</evidence>
<feature type="transmembrane region" description="Helical" evidence="10">
    <location>
        <begin position="690"/>
        <end position="710"/>
    </location>
</feature>
<dbReference type="Proteomes" id="UP000664940">
    <property type="component" value="Unassembled WGS sequence"/>
</dbReference>
<dbReference type="CDD" id="cd04269">
    <property type="entry name" value="ZnMc_adamalysin_II_like"/>
    <property type="match status" value="1"/>
</dbReference>
<feature type="domain" description="Peptidase M12B" evidence="14">
    <location>
        <begin position="187"/>
        <end position="384"/>
    </location>
</feature>
<reference evidence="15 16" key="1">
    <citation type="journal article" date="2020" name="Nature">
        <title>Six reference-quality genomes reveal evolution of bat adaptations.</title>
        <authorList>
            <person name="Jebb D."/>
            <person name="Huang Z."/>
            <person name="Pippel M."/>
            <person name="Hughes G.M."/>
            <person name="Lavrichenko K."/>
            <person name="Devanna P."/>
            <person name="Winkler S."/>
            <person name="Jermiin L.S."/>
            <person name="Skirmuntt E.C."/>
            <person name="Katzourakis A."/>
            <person name="Burkitt-Gray L."/>
            <person name="Ray D.A."/>
            <person name="Sullivan K.A.M."/>
            <person name="Roscito J.G."/>
            <person name="Kirilenko B.M."/>
            <person name="Davalos L.M."/>
            <person name="Corthals A.P."/>
            <person name="Power M.L."/>
            <person name="Jones G."/>
            <person name="Ransome R.D."/>
            <person name="Dechmann D.K.N."/>
            <person name="Locatelli A.G."/>
            <person name="Puechmaille S.J."/>
            <person name="Fedrigo O."/>
            <person name="Jarvis E.D."/>
            <person name="Hiller M."/>
            <person name="Vernes S.C."/>
            <person name="Myers E.W."/>
            <person name="Teeling E.C."/>
        </authorList>
    </citation>
    <scope>NUCLEOTIDE SEQUENCE [LARGE SCALE GENOMIC DNA]</scope>
    <source>
        <strain evidence="15">Bat1K_MPI-CBG_1</strain>
    </source>
</reference>
<gene>
    <name evidence="15" type="ORF">HJG60_000294</name>
</gene>
<dbReference type="SUPFAM" id="SSF55486">
    <property type="entry name" value="Metalloproteases ('zincins'), catalytic domain"/>
    <property type="match status" value="1"/>
</dbReference>
<dbReference type="InterPro" id="IPR001762">
    <property type="entry name" value="Disintegrin_dom"/>
</dbReference>
<evidence type="ECO:0000256" key="6">
    <source>
        <dbReference type="PROSITE-ProRule" id="PRU00068"/>
    </source>
</evidence>
<dbReference type="InterPro" id="IPR001590">
    <property type="entry name" value="Peptidase_M12B"/>
</dbReference>
<dbReference type="GO" id="GO:0007155">
    <property type="term" value="P:cell adhesion"/>
    <property type="evidence" value="ECO:0007669"/>
    <property type="project" value="TreeGrafter"/>
</dbReference>
<evidence type="ECO:0000259" key="13">
    <source>
        <dbReference type="PROSITE" id="PS50214"/>
    </source>
</evidence>
<feature type="signal peptide" evidence="11">
    <location>
        <begin position="1"/>
        <end position="17"/>
    </location>
</feature>
<feature type="compositionally biased region" description="Polar residues" evidence="9">
    <location>
        <begin position="725"/>
        <end position="745"/>
    </location>
</feature>
<dbReference type="InterPro" id="IPR000742">
    <property type="entry name" value="EGF"/>
</dbReference>
<dbReference type="GO" id="GO:0008584">
    <property type="term" value="P:male gonad development"/>
    <property type="evidence" value="ECO:0007669"/>
    <property type="project" value="TreeGrafter"/>
</dbReference>